<dbReference type="Gene3D" id="1.10.287.1060">
    <property type="entry name" value="ESAT-6-like"/>
    <property type="match status" value="1"/>
</dbReference>
<dbReference type="OrthoDB" id="4350663at2"/>
<dbReference type="AlphaFoldDB" id="A0A286DZE6"/>
<organism evidence="1 2">
    <name type="scientific">Streptomyces zhaozhouensis</name>
    <dbReference type="NCBI Taxonomy" id="1300267"/>
    <lineage>
        <taxon>Bacteria</taxon>
        <taxon>Bacillati</taxon>
        <taxon>Actinomycetota</taxon>
        <taxon>Actinomycetes</taxon>
        <taxon>Kitasatosporales</taxon>
        <taxon>Streptomycetaceae</taxon>
        <taxon>Streptomyces</taxon>
    </lineage>
</organism>
<name>A0A286DZE6_9ACTN</name>
<dbReference type="RefSeq" id="WP_097232494.1">
    <property type="nucleotide sequence ID" value="NZ_OCNE01000014.1"/>
</dbReference>
<keyword evidence="2" id="KW-1185">Reference proteome</keyword>
<gene>
    <name evidence="1" type="ORF">SAMN06297387_11418</name>
</gene>
<proteinExistence type="predicted"/>
<accession>A0A286DZE6</accession>
<sequence length="101" mass="11092">MPNISITYEEVESAAAAMKTANDDTIRPAKDAAKGAIDDALGTSLVLPETNAAITDQYNILHEQLGQLCDAIDGFAEQFRQIMEGMKDFDKQYAENIRNPK</sequence>
<protein>
    <recommendedName>
        <fullName evidence="3">Excreted virulence factor EspC, type VII ESX diderm</fullName>
    </recommendedName>
</protein>
<reference evidence="1 2" key="1">
    <citation type="submission" date="2017-09" db="EMBL/GenBank/DDBJ databases">
        <authorList>
            <person name="Ehlers B."/>
            <person name="Leendertz F.H."/>
        </authorList>
    </citation>
    <scope>NUCLEOTIDE SEQUENCE [LARGE SCALE GENOMIC DNA]</scope>
    <source>
        <strain evidence="1 2">CGMCC 4.7095</strain>
    </source>
</reference>
<evidence type="ECO:0000313" key="2">
    <source>
        <dbReference type="Proteomes" id="UP000219072"/>
    </source>
</evidence>
<dbReference type="Proteomes" id="UP000219072">
    <property type="component" value="Unassembled WGS sequence"/>
</dbReference>
<dbReference type="EMBL" id="OCNE01000014">
    <property type="protein sequence ID" value="SOD64039.1"/>
    <property type="molecule type" value="Genomic_DNA"/>
</dbReference>
<evidence type="ECO:0008006" key="3">
    <source>
        <dbReference type="Google" id="ProtNLM"/>
    </source>
</evidence>
<evidence type="ECO:0000313" key="1">
    <source>
        <dbReference type="EMBL" id="SOD64039.1"/>
    </source>
</evidence>